<sequence>MAHIVFIHFLYLSQNDPRHHHFDFLCTLGCLSQSVLITQWPHYISSPPRGSVQMYCYQNDTDYEYLYWYKQLRGKSFQLIVSIIAGSPTLEKEFESGFKAARSETKQWSLTITSVKQKDEAVYLCAASPHSAVTALRSVTKTHSRDDV</sequence>
<evidence type="ECO:0000313" key="5">
    <source>
        <dbReference type="Proteomes" id="UP000265040"/>
    </source>
</evidence>
<dbReference type="Pfam" id="PF07686">
    <property type="entry name" value="V-set"/>
    <property type="match status" value="1"/>
</dbReference>
<accession>A0A7N6BIY7</accession>
<feature type="domain" description="Ig-like" evidence="3">
    <location>
        <begin position="51"/>
        <end position="140"/>
    </location>
</feature>
<dbReference type="InterPro" id="IPR007110">
    <property type="entry name" value="Ig-like_dom"/>
</dbReference>
<dbReference type="InterPro" id="IPR013106">
    <property type="entry name" value="Ig_V-set"/>
</dbReference>
<dbReference type="InterPro" id="IPR050413">
    <property type="entry name" value="TCR_beta_variable"/>
</dbReference>
<organism evidence="4 5">
    <name type="scientific">Anabas testudineus</name>
    <name type="common">Climbing perch</name>
    <name type="synonym">Anthias testudineus</name>
    <dbReference type="NCBI Taxonomy" id="64144"/>
    <lineage>
        <taxon>Eukaryota</taxon>
        <taxon>Metazoa</taxon>
        <taxon>Chordata</taxon>
        <taxon>Craniata</taxon>
        <taxon>Vertebrata</taxon>
        <taxon>Euteleostomi</taxon>
        <taxon>Actinopterygii</taxon>
        <taxon>Neopterygii</taxon>
        <taxon>Teleostei</taxon>
        <taxon>Neoteleostei</taxon>
        <taxon>Acanthomorphata</taxon>
        <taxon>Anabantaria</taxon>
        <taxon>Anabantiformes</taxon>
        <taxon>Anabantoidei</taxon>
        <taxon>Anabantidae</taxon>
        <taxon>Anabas</taxon>
    </lineage>
</organism>
<dbReference type="InterPro" id="IPR003599">
    <property type="entry name" value="Ig_sub"/>
</dbReference>
<dbReference type="PROSITE" id="PS50835">
    <property type="entry name" value="IG_LIKE"/>
    <property type="match status" value="1"/>
</dbReference>
<name>A0A7N6BIY7_ANATE</name>
<evidence type="ECO:0000313" key="4">
    <source>
        <dbReference type="Ensembl" id="ENSATEP00000063215.1"/>
    </source>
</evidence>
<dbReference type="PANTHER" id="PTHR23268:SF117">
    <property type="entry name" value="T CELL RECEPTOR BETA VARIABLE 29-1"/>
    <property type="match status" value="1"/>
</dbReference>
<dbReference type="Gene3D" id="2.60.40.10">
    <property type="entry name" value="Immunoglobulins"/>
    <property type="match status" value="1"/>
</dbReference>
<dbReference type="GO" id="GO:0007166">
    <property type="term" value="P:cell surface receptor signaling pathway"/>
    <property type="evidence" value="ECO:0007669"/>
    <property type="project" value="TreeGrafter"/>
</dbReference>
<keyword evidence="2" id="KW-0391">Immunity</keyword>
<protein>
    <recommendedName>
        <fullName evidence="3">Ig-like domain-containing protein</fullName>
    </recommendedName>
</protein>
<dbReference type="GO" id="GO:0002376">
    <property type="term" value="P:immune system process"/>
    <property type="evidence" value="ECO:0007669"/>
    <property type="project" value="UniProtKB-KW"/>
</dbReference>
<evidence type="ECO:0000256" key="2">
    <source>
        <dbReference type="ARBA" id="ARBA00022859"/>
    </source>
</evidence>
<proteinExistence type="predicted"/>
<dbReference type="InParanoid" id="A0A7N6BIY7"/>
<dbReference type="SUPFAM" id="SSF48726">
    <property type="entry name" value="Immunoglobulin"/>
    <property type="match status" value="1"/>
</dbReference>
<dbReference type="SMART" id="SM00406">
    <property type="entry name" value="IGv"/>
    <property type="match status" value="1"/>
</dbReference>
<dbReference type="AlphaFoldDB" id="A0A7N6BIY7"/>
<keyword evidence="5" id="KW-1185">Reference proteome</keyword>
<reference evidence="4" key="2">
    <citation type="submission" date="2025-08" db="UniProtKB">
        <authorList>
            <consortium name="Ensembl"/>
        </authorList>
    </citation>
    <scope>IDENTIFICATION</scope>
</reference>
<reference evidence="4" key="3">
    <citation type="submission" date="2025-09" db="UniProtKB">
        <authorList>
            <consortium name="Ensembl"/>
        </authorList>
    </citation>
    <scope>IDENTIFICATION</scope>
</reference>
<dbReference type="GeneTree" id="ENSGT01030000235054"/>
<dbReference type="SMART" id="SM00409">
    <property type="entry name" value="IG"/>
    <property type="match status" value="1"/>
</dbReference>
<dbReference type="OrthoDB" id="9049585at2759"/>
<dbReference type="InterPro" id="IPR036179">
    <property type="entry name" value="Ig-like_dom_sf"/>
</dbReference>
<evidence type="ECO:0000256" key="1">
    <source>
        <dbReference type="ARBA" id="ARBA00022729"/>
    </source>
</evidence>
<reference evidence="4" key="1">
    <citation type="submission" date="2021-04" db="EMBL/GenBank/DDBJ databases">
        <authorList>
            <consortium name="Wellcome Sanger Institute Data Sharing"/>
        </authorList>
    </citation>
    <scope>NUCLEOTIDE SEQUENCE [LARGE SCALE GENOMIC DNA]</scope>
</reference>
<dbReference type="Proteomes" id="UP000265040">
    <property type="component" value="Chromosome 22"/>
</dbReference>
<dbReference type="Ensembl" id="ENSATET00000070467.1">
    <property type="protein sequence ID" value="ENSATEP00000063215.1"/>
    <property type="gene ID" value="ENSATEG00000026722.1"/>
</dbReference>
<keyword evidence="1" id="KW-0732">Signal</keyword>
<dbReference type="GO" id="GO:0005886">
    <property type="term" value="C:plasma membrane"/>
    <property type="evidence" value="ECO:0007669"/>
    <property type="project" value="TreeGrafter"/>
</dbReference>
<dbReference type="InterPro" id="IPR013783">
    <property type="entry name" value="Ig-like_fold"/>
</dbReference>
<evidence type="ECO:0000259" key="3">
    <source>
        <dbReference type="PROSITE" id="PS50835"/>
    </source>
</evidence>
<dbReference type="PANTHER" id="PTHR23268">
    <property type="entry name" value="T-CELL RECEPTOR BETA CHAIN"/>
    <property type="match status" value="1"/>
</dbReference>